<dbReference type="InterPro" id="IPR051317">
    <property type="entry name" value="Gfo/Idh/MocA_oxidoreduct"/>
</dbReference>
<keyword evidence="2" id="KW-0560">Oxidoreductase</keyword>
<evidence type="ECO:0000313" key="4">
    <source>
        <dbReference type="EMBL" id="QDX25029.1"/>
    </source>
</evidence>
<dbReference type="Proteomes" id="UP000318055">
    <property type="component" value="Chromosome"/>
</dbReference>
<evidence type="ECO:0000259" key="3">
    <source>
        <dbReference type="Pfam" id="PF01408"/>
    </source>
</evidence>
<dbReference type="GO" id="GO:0016491">
    <property type="term" value="F:oxidoreductase activity"/>
    <property type="evidence" value="ECO:0007669"/>
    <property type="project" value="UniProtKB-KW"/>
</dbReference>
<dbReference type="InterPro" id="IPR000683">
    <property type="entry name" value="Gfo/Idh/MocA-like_OxRdtase_N"/>
</dbReference>
<sequence length="305" mass="32988">MIRVAIIGFGKIAADQHLPAIASDSRFELVGVATPAGDPDIGVPWYGDAAEMLAAMDGAADAIAICTPPAARYALARDALQAGFDVLLEKPPTTTLGELDALEALARAQGRVLYTAWHSQYAPGVAPAAAALAGAEIDTLHISWREDVRKWHPGQEWIWDAGGFGVFDTGINALSILSQIVAVPLLVRAATLSVPENRQAPIAATIEFVGANWQAEFDWRFDAGEEWLIQITTCDGRRVELRDGGARLLVNGVDQPLEEDREYPQIYDRFATLIDARACAVDREPLRIAADAFMVARRESVAAFR</sequence>
<dbReference type="SUPFAM" id="SSF51735">
    <property type="entry name" value="NAD(P)-binding Rossmann-fold domains"/>
    <property type="match status" value="1"/>
</dbReference>
<organism evidence="4 5">
    <name type="scientific">Sphingomonas suaedae</name>
    <dbReference type="NCBI Taxonomy" id="2599297"/>
    <lineage>
        <taxon>Bacteria</taxon>
        <taxon>Pseudomonadati</taxon>
        <taxon>Pseudomonadota</taxon>
        <taxon>Alphaproteobacteria</taxon>
        <taxon>Sphingomonadales</taxon>
        <taxon>Sphingomonadaceae</taxon>
        <taxon>Sphingomonas</taxon>
    </lineage>
</organism>
<protein>
    <submittedName>
        <fullName evidence="4">Gfo/Idh/MocA family oxidoreductase</fullName>
    </submittedName>
</protein>
<evidence type="ECO:0000256" key="2">
    <source>
        <dbReference type="ARBA" id="ARBA00023002"/>
    </source>
</evidence>
<dbReference type="EMBL" id="CP042239">
    <property type="protein sequence ID" value="QDX25029.1"/>
    <property type="molecule type" value="Genomic_DNA"/>
</dbReference>
<dbReference type="KEGG" id="ssua:FPZ54_02615"/>
<dbReference type="PANTHER" id="PTHR43708:SF5">
    <property type="entry name" value="CONSERVED EXPRESSED OXIDOREDUCTASE (EUROFUNG)-RELATED"/>
    <property type="match status" value="1"/>
</dbReference>
<comment type="similarity">
    <text evidence="1">Belongs to the Gfo/Idh/MocA family.</text>
</comment>
<dbReference type="OrthoDB" id="9813657at2"/>
<dbReference type="Gene3D" id="3.30.360.10">
    <property type="entry name" value="Dihydrodipicolinate Reductase, domain 2"/>
    <property type="match status" value="1"/>
</dbReference>
<gene>
    <name evidence="4" type="ORF">FPZ54_02615</name>
</gene>
<dbReference type="AlphaFoldDB" id="A0A518RC57"/>
<reference evidence="4 5" key="1">
    <citation type="submission" date="2019-07" db="EMBL/GenBank/DDBJ databases">
        <title>Sphingomonas alkalisoli sp. nov., isolated from rhizosphere soil of Suaedae salsa.</title>
        <authorList>
            <person name="Zhang H."/>
            <person name="Xu L."/>
            <person name="Zhang J.-X."/>
            <person name="Sun J.-Q."/>
        </authorList>
    </citation>
    <scope>NUCLEOTIDE SEQUENCE [LARGE SCALE GENOMIC DNA]</scope>
    <source>
        <strain evidence="4 5">XS-10</strain>
    </source>
</reference>
<dbReference type="GO" id="GO:0000166">
    <property type="term" value="F:nucleotide binding"/>
    <property type="evidence" value="ECO:0007669"/>
    <property type="project" value="InterPro"/>
</dbReference>
<feature type="domain" description="Gfo/Idh/MocA-like oxidoreductase N-terminal" evidence="3">
    <location>
        <begin position="2"/>
        <end position="114"/>
    </location>
</feature>
<evidence type="ECO:0000256" key="1">
    <source>
        <dbReference type="ARBA" id="ARBA00010928"/>
    </source>
</evidence>
<evidence type="ECO:0000313" key="5">
    <source>
        <dbReference type="Proteomes" id="UP000318055"/>
    </source>
</evidence>
<dbReference type="InterPro" id="IPR036291">
    <property type="entry name" value="NAD(P)-bd_dom_sf"/>
</dbReference>
<dbReference type="Gene3D" id="3.40.50.720">
    <property type="entry name" value="NAD(P)-binding Rossmann-like Domain"/>
    <property type="match status" value="1"/>
</dbReference>
<accession>A0A518RC57</accession>
<proteinExistence type="inferred from homology"/>
<dbReference type="Pfam" id="PF01408">
    <property type="entry name" value="GFO_IDH_MocA"/>
    <property type="match status" value="1"/>
</dbReference>
<name>A0A518RC57_9SPHN</name>
<dbReference type="RefSeq" id="WP_145844767.1">
    <property type="nucleotide sequence ID" value="NZ_CP042239.1"/>
</dbReference>
<keyword evidence="5" id="KW-1185">Reference proteome</keyword>
<dbReference type="PANTHER" id="PTHR43708">
    <property type="entry name" value="CONSERVED EXPRESSED OXIDOREDUCTASE (EUROFUNG)"/>
    <property type="match status" value="1"/>
</dbReference>